<accession>A0ABP9N485</accession>
<evidence type="ECO:0000313" key="5">
    <source>
        <dbReference type="Proteomes" id="UP001500171"/>
    </source>
</evidence>
<dbReference type="Pfam" id="PF00440">
    <property type="entry name" value="TetR_N"/>
    <property type="match status" value="1"/>
</dbReference>
<reference evidence="5" key="1">
    <citation type="journal article" date="2019" name="Int. J. Syst. Evol. Microbiol.">
        <title>The Global Catalogue of Microorganisms (GCM) 10K type strain sequencing project: providing services to taxonomists for standard genome sequencing and annotation.</title>
        <authorList>
            <consortium name="The Broad Institute Genomics Platform"/>
            <consortium name="The Broad Institute Genome Sequencing Center for Infectious Disease"/>
            <person name="Wu L."/>
            <person name="Ma J."/>
        </authorList>
    </citation>
    <scope>NUCLEOTIDE SEQUENCE [LARGE SCALE GENOMIC DNA]</scope>
    <source>
        <strain evidence="5">JCM 18050</strain>
    </source>
</reference>
<dbReference type="Proteomes" id="UP001500171">
    <property type="component" value="Unassembled WGS sequence"/>
</dbReference>
<feature type="DNA-binding region" description="H-T-H motif" evidence="2">
    <location>
        <begin position="10"/>
        <end position="29"/>
    </location>
</feature>
<protein>
    <submittedName>
        <fullName evidence="4">TetR family transcriptional regulator</fullName>
    </submittedName>
</protein>
<dbReference type="Gene3D" id="1.10.357.10">
    <property type="entry name" value="Tetracycline Repressor, domain 2"/>
    <property type="match status" value="1"/>
</dbReference>
<dbReference type="EMBL" id="BAABHY010000001">
    <property type="protein sequence ID" value="GAA5107412.1"/>
    <property type="molecule type" value="Genomic_DNA"/>
</dbReference>
<evidence type="ECO:0000256" key="2">
    <source>
        <dbReference type="PROSITE-ProRule" id="PRU00335"/>
    </source>
</evidence>
<feature type="domain" description="HTH tetR-type" evidence="3">
    <location>
        <begin position="1"/>
        <end position="47"/>
    </location>
</feature>
<keyword evidence="5" id="KW-1185">Reference proteome</keyword>
<dbReference type="PROSITE" id="PS50977">
    <property type="entry name" value="HTH_TETR_2"/>
    <property type="match status" value="1"/>
</dbReference>
<keyword evidence="1 2" id="KW-0238">DNA-binding</keyword>
<evidence type="ECO:0000259" key="3">
    <source>
        <dbReference type="PROSITE" id="PS50977"/>
    </source>
</evidence>
<comment type="caution">
    <text evidence="4">The sequence shown here is derived from an EMBL/GenBank/DDBJ whole genome shotgun (WGS) entry which is preliminary data.</text>
</comment>
<dbReference type="SUPFAM" id="SSF48498">
    <property type="entry name" value="Tetracyclin repressor-like, C-terminal domain"/>
    <property type="match status" value="1"/>
</dbReference>
<evidence type="ECO:0000256" key="1">
    <source>
        <dbReference type="ARBA" id="ARBA00023125"/>
    </source>
</evidence>
<dbReference type="InterPro" id="IPR009057">
    <property type="entry name" value="Homeodomain-like_sf"/>
</dbReference>
<name>A0ABP9N485_9GAMM</name>
<evidence type="ECO:0000313" key="4">
    <source>
        <dbReference type="EMBL" id="GAA5107412.1"/>
    </source>
</evidence>
<proteinExistence type="predicted"/>
<gene>
    <name evidence="4" type="ORF">GCM10023211_08530</name>
</gene>
<sequence>MIDEGIASITARKIAAHANISVGQIHHHFKSVGQLKAQALLNVTEQVIEKAELANSNQTIIEKIVNLVSPLEGHGGLVLRTLWNEAVFLAERDADIKLAYKESTLKWHTTIITLITQANEDNILAVKAPSELAWRLIALSCGIDTLAIIDECKFDKTAIKDHIMAVLYNEKTLPSN</sequence>
<dbReference type="InterPro" id="IPR036271">
    <property type="entry name" value="Tet_transcr_reg_TetR-rel_C_sf"/>
</dbReference>
<organism evidence="4 5">
    <name type="scientific">Orbus sasakiae</name>
    <dbReference type="NCBI Taxonomy" id="1078475"/>
    <lineage>
        <taxon>Bacteria</taxon>
        <taxon>Pseudomonadati</taxon>
        <taxon>Pseudomonadota</taxon>
        <taxon>Gammaproteobacteria</taxon>
        <taxon>Orbales</taxon>
        <taxon>Orbaceae</taxon>
        <taxon>Orbus</taxon>
    </lineage>
</organism>
<dbReference type="SUPFAM" id="SSF46689">
    <property type="entry name" value="Homeodomain-like"/>
    <property type="match status" value="1"/>
</dbReference>
<dbReference type="InterPro" id="IPR001647">
    <property type="entry name" value="HTH_TetR"/>
</dbReference>